<proteinExistence type="predicted"/>
<evidence type="ECO:0000313" key="2">
    <source>
        <dbReference type="EMBL" id="CEK87161.1"/>
    </source>
</evidence>
<feature type="non-terminal residue" evidence="2">
    <location>
        <position position="110"/>
    </location>
</feature>
<organism evidence="2">
    <name type="scientific">Arion vulgaris</name>
    <dbReference type="NCBI Taxonomy" id="1028688"/>
    <lineage>
        <taxon>Eukaryota</taxon>
        <taxon>Metazoa</taxon>
        <taxon>Spiralia</taxon>
        <taxon>Lophotrochozoa</taxon>
        <taxon>Mollusca</taxon>
        <taxon>Gastropoda</taxon>
        <taxon>Heterobranchia</taxon>
        <taxon>Euthyneura</taxon>
        <taxon>Panpulmonata</taxon>
        <taxon>Eupulmonata</taxon>
        <taxon>Stylommatophora</taxon>
        <taxon>Helicina</taxon>
        <taxon>Arionoidea</taxon>
        <taxon>Arionidae</taxon>
        <taxon>Arion</taxon>
    </lineage>
</organism>
<accession>A0A0B7B4E9</accession>
<dbReference type="AlphaFoldDB" id="A0A0B7B4E9"/>
<sequence>EENCQIKQQQHSESAFFDAGVQLENSDSKLLLDKSDGAFIGDGLSVGCGDGDRTVVLLAQHGGNVHGDSSASPTSSVSHLTSQSYQKEPQNGKTEKVISAPSSPPSGCCS</sequence>
<name>A0A0B7B4E9_9EUPU</name>
<feature type="region of interest" description="Disordered" evidence="1">
    <location>
        <begin position="63"/>
        <end position="110"/>
    </location>
</feature>
<dbReference type="EMBL" id="HACG01040296">
    <property type="protein sequence ID" value="CEK87161.1"/>
    <property type="molecule type" value="Transcribed_RNA"/>
</dbReference>
<evidence type="ECO:0000256" key="1">
    <source>
        <dbReference type="SAM" id="MobiDB-lite"/>
    </source>
</evidence>
<protein>
    <submittedName>
        <fullName evidence="2">Uncharacterized protein</fullName>
    </submittedName>
</protein>
<reference evidence="2" key="1">
    <citation type="submission" date="2014-12" db="EMBL/GenBank/DDBJ databases">
        <title>Insight into the proteome of Arion vulgaris.</title>
        <authorList>
            <person name="Aradska J."/>
            <person name="Bulat T."/>
            <person name="Smidak R."/>
            <person name="Sarate P."/>
            <person name="Gangsoo J."/>
            <person name="Sialana F."/>
            <person name="Bilban M."/>
            <person name="Lubec G."/>
        </authorList>
    </citation>
    <scope>NUCLEOTIDE SEQUENCE</scope>
    <source>
        <tissue evidence="2">Skin</tissue>
    </source>
</reference>
<feature type="compositionally biased region" description="Polar residues" evidence="1">
    <location>
        <begin position="67"/>
        <end position="92"/>
    </location>
</feature>
<gene>
    <name evidence="2" type="primary">ORF157724</name>
</gene>
<feature type="non-terminal residue" evidence="2">
    <location>
        <position position="1"/>
    </location>
</feature>